<dbReference type="Proteomes" id="UP000036681">
    <property type="component" value="Unplaced"/>
</dbReference>
<dbReference type="InterPro" id="IPR006047">
    <property type="entry name" value="GH13_cat_dom"/>
</dbReference>
<accession>A0A9J2Q894</accession>
<dbReference type="EC" id="3.2.1.20" evidence="2"/>
<dbReference type="SMART" id="SM00642">
    <property type="entry name" value="Aamy"/>
    <property type="match status" value="1"/>
</dbReference>
<dbReference type="PANTHER" id="PTHR10357:SF179">
    <property type="entry name" value="NEUTRAL AND BASIC AMINO ACID TRANSPORT PROTEIN RBAT"/>
    <property type="match status" value="1"/>
</dbReference>
<evidence type="ECO:0000313" key="5">
    <source>
        <dbReference type="Proteomes" id="UP000036681"/>
    </source>
</evidence>
<comment type="catalytic activity">
    <reaction evidence="1">
        <text>Hydrolysis of terminal, non-reducing (1-&gt;4)-linked alpha-D-glucose residues with release of alpha-D-glucose.</text>
        <dbReference type="EC" id="3.2.1.20"/>
    </reaction>
</comment>
<organism evidence="5 6">
    <name type="scientific">Ascaris lumbricoides</name>
    <name type="common">Giant roundworm</name>
    <dbReference type="NCBI Taxonomy" id="6252"/>
    <lineage>
        <taxon>Eukaryota</taxon>
        <taxon>Metazoa</taxon>
        <taxon>Ecdysozoa</taxon>
        <taxon>Nematoda</taxon>
        <taxon>Chromadorea</taxon>
        <taxon>Rhabditida</taxon>
        <taxon>Spirurina</taxon>
        <taxon>Ascaridomorpha</taxon>
        <taxon>Ascaridoidea</taxon>
        <taxon>Ascarididae</taxon>
        <taxon>Ascaris</taxon>
    </lineage>
</organism>
<dbReference type="Gene3D" id="3.90.400.10">
    <property type="entry name" value="Oligo-1,6-glucosidase, Domain 2"/>
    <property type="match status" value="1"/>
</dbReference>
<dbReference type="AlphaFoldDB" id="A0A9J2Q894"/>
<keyword evidence="3" id="KW-1133">Transmembrane helix</keyword>
<evidence type="ECO:0000256" key="3">
    <source>
        <dbReference type="SAM" id="Phobius"/>
    </source>
</evidence>
<sequence length="671" mass="76409">MATDETTVPLSENGKSANVVDAESGRAKFTKDDEAVDVQATTQLIGLTKEQLEKYRNDPFWKPLRLVLFALFWLAWIAMFVGAILIVVLSPKCATKKAPEWCRSKVSYQIFTPTFRDSDGNGIGDFKGIEEKLDDLRKIGVQNVWVTPVIATQKDDFMPYDVVDFSTIDERFGTMEQFREMIDAIHNHDMHFVMDLPISTTSAKHIWLGSYIITYQNRRQVQGEALLQDDFMPYDVVDFSTIDERFGTMEQFREMIDAIHNHDMHFVMDLPISTTSAKHIWFDDAKQDGKYKDYYVWKKASDVENDNNYVKLMGTDKAFLAYERRDPVLNWENPEVKQALIDIAKNYLDLGVDGFHLAYANAALSALESFNNELEKYIESNEALKEKKIIVFCSLNDMEDVQPNDSENYNAANLQYIIDDSITKLDEHTCQDEVAKCLYNALANALRHFDRSKLPHIWQFTNYAVSRPTSRFDIPTGNLMTFVQMTLPGAVEIYYGQELGLTDAVNSTKRFTGLMQWDSSKYAGFTSSNQEPFFTNTADAEKLNYKAQFELVNSPLKTFRNLAKLRQRDDNMAFSGMKLAPLTNDLIMFSRIHHVDNTTTTIGAAYIVVANFGTSDASVDINSLVPADRSSVDVEIVALTANDEKYRARQHINLSSEKLSLGPKQGILLRI</sequence>
<dbReference type="WBParaSite" id="ALUE_0001845801-mRNA-1">
    <property type="protein sequence ID" value="ALUE_0001845801-mRNA-1"/>
    <property type="gene ID" value="ALUE_0001845801"/>
</dbReference>
<dbReference type="Gene3D" id="3.20.20.80">
    <property type="entry name" value="Glycosidases"/>
    <property type="match status" value="2"/>
</dbReference>
<dbReference type="SUPFAM" id="SSF51445">
    <property type="entry name" value="(Trans)glycosidases"/>
    <property type="match status" value="2"/>
</dbReference>
<protein>
    <recommendedName>
        <fullName evidence="2">alpha-glucosidase</fullName>
        <ecNumber evidence="2">3.2.1.20</ecNumber>
    </recommendedName>
</protein>
<feature type="transmembrane region" description="Helical" evidence="3">
    <location>
        <begin position="66"/>
        <end position="89"/>
    </location>
</feature>
<evidence type="ECO:0000313" key="6">
    <source>
        <dbReference type="WBParaSite" id="ALUE_0001845801-mRNA-1"/>
    </source>
</evidence>
<evidence type="ECO:0000256" key="1">
    <source>
        <dbReference type="ARBA" id="ARBA00001657"/>
    </source>
</evidence>
<proteinExistence type="predicted"/>
<dbReference type="InterPro" id="IPR017853">
    <property type="entry name" value="GH"/>
</dbReference>
<dbReference type="Pfam" id="PF00128">
    <property type="entry name" value="Alpha-amylase"/>
    <property type="match status" value="2"/>
</dbReference>
<dbReference type="GO" id="GO:0004558">
    <property type="term" value="F:alpha-1,4-glucosidase activity"/>
    <property type="evidence" value="ECO:0007669"/>
    <property type="project" value="UniProtKB-EC"/>
</dbReference>
<reference evidence="6" key="1">
    <citation type="submission" date="2023-03" db="UniProtKB">
        <authorList>
            <consortium name="WormBaseParasite"/>
        </authorList>
    </citation>
    <scope>IDENTIFICATION</scope>
</reference>
<dbReference type="InterPro" id="IPR045857">
    <property type="entry name" value="O16G_dom_2"/>
</dbReference>
<keyword evidence="3" id="KW-0812">Transmembrane</keyword>
<keyword evidence="5" id="KW-1185">Reference proteome</keyword>
<dbReference type="InterPro" id="IPR031984">
    <property type="entry name" value="SLC3A2_N"/>
</dbReference>
<keyword evidence="3" id="KW-0472">Membrane</keyword>
<dbReference type="PANTHER" id="PTHR10357">
    <property type="entry name" value="ALPHA-AMYLASE FAMILY MEMBER"/>
    <property type="match status" value="1"/>
</dbReference>
<dbReference type="Pfam" id="PF16028">
    <property type="entry name" value="SLC3A2_N"/>
    <property type="match status" value="1"/>
</dbReference>
<feature type="domain" description="Glycosyl hydrolase family 13 catalytic" evidence="4">
    <location>
        <begin position="109"/>
        <end position="542"/>
    </location>
</feature>
<dbReference type="GO" id="GO:0005975">
    <property type="term" value="P:carbohydrate metabolic process"/>
    <property type="evidence" value="ECO:0007669"/>
    <property type="project" value="InterPro"/>
</dbReference>
<evidence type="ECO:0000259" key="4">
    <source>
        <dbReference type="SMART" id="SM00642"/>
    </source>
</evidence>
<name>A0A9J2Q894_ASCLU</name>
<evidence type="ECO:0000256" key="2">
    <source>
        <dbReference type="ARBA" id="ARBA00012741"/>
    </source>
</evidence>